<organism evidence="9 10">
    <name type="scientific">Shewanella eurypsychrophilus</name>
    <dbReference type="NCBI Taxonomy" id="2593656"/>
    <lineage>
        <taxon>Bacteria</taxon>
        <taxon>Pseudomonadati</taxon>
        <taxon>Pseudomonadota</taxon>
        <taxon>Gammaproteobacteria</taxon>
        <taxon>Alteromonadales</taxon>
        <taxon>Shewanellaceae</taxon>
        <taxon>Shewanella</taxon>
    </lineage>
</organism>
<evidence type="ECO:0000313" key="10">
    <source>
        <dbReference type="Proteomes" id="UP000316416"/>
    </source>
</evidence>
<accession>A0ABX6VD47</accession>
<evidence type="ECO:0000256" key="5">
    <source>
        <dbReference type="ARBA" id="ARBA00023004"/>
    </source>
</evidence>
<dbReference type="PANTHER" id="PTHR33751:SF9">
    <property type="entry name" value="CYTOCHROME C4"/>
    <property type="match status" value="1"/>
</dbReference>
<evidence type="ECO:0000256" key="3">
    <source>
        <dbReference type="ARBA" id="ARBA00022723"/>
    </source>
</evidence>
<dbReference type="EMBL" id="CP045503">
    <property type="protein sequence ID" value="QPG60356.2"/>
    <property type="molecule type" value="Genomic_DNA"/>
</dbReference>
<evidence type="ECO:0000313" key="9">
    <source>
        <dbReference type="EMBL" id="QPG60356.2"/>
    </source>
</evidence>
<evidence type="ECO:0000256" key="1">
    <source>
        <dbReference type="ARBA" id="ARBA00022448"/>
    </source>
</evidence>
<keyword evidence="4" id="KW-0249">Electron transport</keyword>
<keyword evidence="2 6" id="KW-0349">Heme</keyword>
<evidence type="ECO:0000256" key="4">
    <source>
        <dbReference type="ARBA" id="ARBA00022982"/>
    </source>
</evidence>
<dbReference type="PANTHER" id="PTHR33751">
    <property type="entry name" value="CBB3-TYPE CYTOCHROME C OXIDASE SUBUNIT FIXP"/>
    <property type="match status" value="1"/>
</dbReference>
<dbReference type="InterPro" id="IPR009056">
    <property type="entry name" value="Cyt_c-like_dom"/>
</dbReference>
<keyword evidence="1" id="KW-0813">Transport</keyword>
<evidence type="ECO:0000256" key="7">
    <source>
        <dbReference type="SAM" id="SignalP"/>
    </source>
</evidence>
<feature type="domain" description="Cytochrome c" evidence="8">
    <location>
        <begin position="29"/>
        <end position="108"/>
    </location>
</feature>
<dbReference type="InterPro" id="IPR036909">
    <property type="entry name" value="Cyt_c-like_dom_sf"/>
</dbReference>
<feature type="signal peptide" evidence="7">
    <location>
        <begin position="1"/>
        <end position="31"/>
    </location>
</feature>
<keyword evidence="10" id="KW-1185">Reference proteome</keyword>
<gene>
    <name evidence="9" type="ORF">FM038_005485</name>
</gene>
<dbReference type="PROSITE" id="PS51007">
    <property type="entry name" value="CYTC"/>
    <property type="match status" value="1"/>
</dbReference>
<keyword evidence="3 6" id="KW-0479">Metal-binding</keyword>
<protein>
    <submittedName>
        <fullName evidence="9">Cytochrome C</fullName>
    </submittedName>
</protein>
<keyword evidence="7" id="KW-0732">Signal</keyword>
<proteinExistence type="predicted"/>
<dbReference type="Gene3D" id="1.10.760.10">
    <property type="entry name" value="Cytochrome c-like domain"/>
    <property type="match status" value="1"/>
</dbReference>
<sequence>MGVYMGNKLKRIRQLSFALLLPCVLVNSALAADNDARLLAMCQACHGSDGSSQFSSIPNLKWQNQQYLVQQLQQFKTGQRQDKTMTKVAKLLTTEQIELMATYFSKGEEK</sequence>
<keyword evidence="5 6" id="KW-0408">Iron</keyword>
<evidence type="ECO:0000256" key="6">
    <source>
        <dbReference type="PROSITE-ProRule" id="PRU00433"/>
    </source>
</evidence>
<reference evidence="9" key="1">
    <citation type="submission" date="2021-07" db="EMBL/GenBank/DDBJ databases">
        <title>Shewanella sp. YLB-07 whole genome sequence.</title>
        <authorList>
            <person name="Yu L."/>
        </authorList>
    </citation>
    <scope>NUCLEOTIDE SEQUENCE</scope>
    <source>
        <strain evidence="9">YLB-08</strain>
    </source>
</reference>
<evidence type="ECO:0000259" key="8">
    <source>
        <dbReference type="PROSITE" id="PS51007"/>
    </source>
</evidence>
<dbReference type="InterPro" id="IPR050597">
    <property type="entry name" value="Cytochrome_c_Oxidase_Subunit"/>
</dbReference>
<name>A0ABX6VD47_9GAMM</name>
<feature type="chain" id="PRO_5046955842" evidence="7">
    <location>
        <begin position="32"/>
        <end position="110"/>
    </location>
</feature>
<dbReference type="SUPFAM" id="SSF46626">
    <property type="entry name" value="Cytochrome c"/>
    <property type="match status" value="1"/>
</dbReference>
<dbReference type="Proteomes" id="UP000316416">
    <property type="component" value="Chromosome"/>
</dbReference>
<evidence type="ECO:0000256" key="2">
    <source>
        <dbReference type="ARBA" id="ARBA00022617"/>
    </source>
</evidence>